<dbReference type="GO" id="GO:0055129">
    <property type="term" value="P:L-proline biosynthetic process"/>
    <property type="evidence" value="ECO:0007669"/>
    <property type="project" value="UniProtKB-UniRule"/>
</dbReference>
<evidence type="ECO:0000256" key="3">
    <source>
        <dbReference type="ARBA" id="ARBA00022650"/>
    </source>
</evidence>
<dbReference type="UniPathway" id="UPA00098">
    <property type="reaction ID" value="UER00359"/>
</dbReference>
<evidence type="ECO:0000313" key="10">
    <source>
        <dbReference type="EMBL" id="ADK82037.1"/>
    </source>
</evidence>
<dbReference type="NCBIfam" id="TIGR01027">
    <property type="entry name" value="proB"/>
    <property type="match status" value="1"/>
</dbReference>
<dbReference type="InterPro" id="IPR011529">
    <property type="entry name" value="Glu_5kinase"/>
</dbReference>
<dbReference type="HAMAP" id="MF_00456">
    <property type="entry name" value="ProB"/>
    <property type="match status" value="1"/>
</dbReference>
<dbReference type="InterPro" id="IPR015947">
    <property type="entry name" value="PUA-like_sf"/>
</dbReference>
<dbReference type="InterPro" id="IPR019797">
    <property type="entry name" value="Glutamate_5-kinase_CS"/>
</dbReference>
<dbReference type="eggNOG" id="COG0263">
    <property type="taxonomic scope" value="Bacteria"/>
</dbReference>
<evidence type="ECO:0000313" key="11">
    <source>
        <dbReference type="Proteomes" id="UP000002318"/>
    </source>
</evidence>
<dbReference type="InterPro" id="IPR041739">
    <property type="entry name" value="G5K_ProB"/>
</dbReference>
<keyword evidence="3 8" id="KW-0641">Proline biosynthesis</keyword>
<feature type="binding site" evidence="8">
    <location>
        <position position="140"/>
    </location>
    <ligand>
        <name>substrate</name>
    </ligand>
</feature>
<dbReference type="CDD" id="cd04242">
    <property type="entry name" value="AAK_G5K_ProB"/>
    <property type="match status" value="1"/>
</dbReference>
<organism evidence="10 11">
    <name type="scientific">Sediminispirochaeta smaragdinae (strain DSM 11293 / JCM 15392 / SEBR 4228)</name>
    <name type="common">Spirochaeta smaragdinae</name>
    <dbReference type="NCBI Taxonomy" id="573413"/>
    <lineage>
        <taxon>Bacteria</taxon>
        <taxon>Pseudomonadati</taxon>
        <taxon>Spirochaetota</taxon>
        <taxon>Spirochaetia</taxon>
        <taxon>Spirochaetales</taxon>
        <taxon>Spirochaetaceae</taxon>
        <taxon>Sediminispirochaeta</taxon>
    </lineage>
</organism>
<keyword evidence="7 8" id="KW-0067">ATP-binding</keyword>
<dbReference type="SUPFAM" id="SSF88697">
    <property type="entry name" value="PUA domain-like"/>
    <property type="match status" value="1"/>
</dbReference>
<dbReference type="GO" id="GO:0005829">
    <property type="term" value="C:cytosol"/>
    <property type="evidence" value="ECO:0007669"/>
    <property type="project" value="TreeGrafter"/>
</dbReference>
<keyword evidence="2 8" id="KW-0028">Amino-acid biosynthesis</keyword>
<dbReference type="Pfam" id="PF01472">
    <property type="entry name" value="PUA"/>
    <property type="match status" value="1"/>
</dbReference>
<evidence type="ECO:0000256" key="1">
    <source>
        <dbReference type="ARBA" id="ARBA00022490"/>
    </source>
</evidence>
<dbReference type="InterPro" id="IPR002478">
    <property type="entry name" value="PUA"/>
</dbReference>
<feature type="binding site" evidence="8">
    <location>
        <position position="154"/>
    </location>
    <ligand>
        <name>substrate</name>
    </ligand>
</feature>
<dbReference type="FunFam" id="3.40.1160.10:FF:000018">
    <property type="entry name" value="Glutamate 5-kinase"/>
    <property type="match status" value="1"/>
</dbReference>
<feature type="binding site" evidence="8">
    <location>
        <position position="14"/>
    </location>
    <ligand>
        <name>ATP</name>
        <dbReference type="ChEBI" id="CHEBI:30616"/>
    </ligand>
</feature>
<keyword evidence="6 8" id="KW-0418">Kinase</keyword>
<dbReference type="STRING" id="573413.Spirs_2934"/>
<evidence type="ECO:0000256" key="8">
    <source>
        <dbReference type="HAMAP-Rule" id="MF_00456"/>
    </source>
</evidence>
<dbReference type="OrthoDB" id="9804434at2"/>
<keyword evidence="1 8" id="KW-0963">Cytoplasm</keyword>
<dbReference type="RefSeq" id="WP_013255496.1">
    <property type="nucleotide sequence ID" value="NC_014364.1"/>
</dbReference>
<reference evidence="10 11" key="1">
    <citation type="journal article" date="2010" name="Stand. Genomic Sci.">
        <title>Complete genome sequence of Spirochaeta smaragdinae type strain (SEBR 4228).</title>
        <authorList>
            <person name="Mavromatis K."/>
            <person name="Yasawong M."/>
            <person name="Chertkov O."/>
            <person name="Lapidus A."/>
            <person name="Lucas S."/>
            <person name="Nolan M."/>
            <person name="Del Rio T.G."/>
            <person name="Tice H."/>
            <person name="Cheng J.F."/>
            <person name="Pitluck S."/>
            <person name="Liolios K."/>
            <person name="Ivanova N."/>
            <person name="Tapia R."/>
            <person name="Han C."/>
            <person name="Bruce D."/>
            <person name="Goodwin L."/>
            <person name="Pati A."/>
            <person name="Chen A."/>
            <person name="Palaniappan K."/>
            <person name="Land M."/>
            <person name="Hauser L."/>
            <person name="Chang Y.J."/>
            <person name="Jeffries C.D."/>
            <person name="Detter J.C."/>
            <person name="Rohde M."/>
            <person name="Brambilla E."/>
            <person name="Spring S."/>
            <person name="Goker M."/>
            <person name="Sikorski J."/>
            <person name="Woyke T."/>
            <person name="Bristow J."/>
            <person name="Eisen J.A."/>
            <person name="Markowitz V."/>
            <person name="Hugenholtz P."/>
            <person name="Klenk H.P."/>
            <person name="Kyrpides N.C."/>
        </authorList>
    </citation>
    <scope>NUCLEOTIDE SEQUENCE [LARGE SCALE GENOMIC DNA]</scope>
    <source>
        <strain evidence="11">DSM 11293 / JCM 15392 / SEBR 4228</strain>
    </source>
</reference>
<gene>
    <name evidence="8" type="primary">proB</name>
    <name evidence="10" type="ordered locus">Spirs_2934</name>
</gene>
<dbReference type="EMBL" id="CP002116">
    <property type="protein sequence ID" value="ADK82037.1"/>
    <property type="molecule type" value="Genomic_DNA"/>
</dbReference>
<accession>E1R3R6</accession>
<dbReference type="PANTHER" id="PTHR43654:SF3">
    <property type="entry name" value="GLUTAMATE 5-KINASE"/>
    <property type="match status" value="1"/>
</dbReference>
<protein>
    <recommendedName>
        <fullName evidence="8">Glutamate 5-kinase</fullName>
        <ecNumber evidence="8">2.7.2.11</ecNumber>
    </recommendedName>
    <alternativeName>
        <fullName evidence="8">Gamma-glutamyl kinase</fullName>
        <shortName evidence="8">GK</shortName>
    </alternativeName>
</protein>
<comment type="pathway">
    <text evidence="8">Amino-acid biosynthesis; L-proline biosynthesis; L-glutamate 5-semialdehyde from L-glutamate: step 1/2.</text>
</comment>
<dbReference type="PANTHER" id="PTHR43654">
    <property type="entry name" value="GLUTAMATE 5-KINASE"/>
    <property type="match status" value="1"/>
</dbReference>
<comment type="function">
    <text evidence="8">Catalyzes the transfer of a phosphate group to glutamate to form L-glutamate 5-phosphate.</text>
</comment>
<feature type="domain" description="PUA" evidence="9">
    <location>
        <begin position="280"/>
        <end position="357"/>
    </location>
</feature>
<feature type="binding site" evidence="8">
    <location>
        <position position="53"/>
    </location>
    <ligand>
        <name>substrate</name>
    </ligand>
</feature>
<evidence type="ECO:0000256" key="4">
    <source>
        <dbReference type="ARBA" id="ARBA00022679"/>
    </source>
</evidence>
<dbReference type="GO" id="GO:0004349">
    <property type="term" value="F:glutamate 5-kinase activity"/>
    <property type="evidence" value="ECO:0007669"/>
    <property type="project" value="UniProtKB-UniRule"/>
</dbReference>
<dbReference type="KEGG" id="ssm:Spirs_2934"/>
<evidence type="ECO:0000259" key="9">
    <source>
        <dbReference type="SMART" id="SM00359"/>
    </source>
</evidence>
<dbReference type="SMART" id="SM00359">
    <property type="entry name" value="PUA"/>
    <property type="match status" value="1"/>
</dbReference>
<dbReference type="SUPFAM" id="SSF53633">
    <property type="entry name" value="Carbamate kinase-like"/>
    <property type="match status" value="1"/>
</dbReference>
<dbReference type="InterPro" id="IPR036974">
    <property type="entry name" value="PUA_sf"/>
</dbReference>
<dbReference type="GO" id="GO:0005524">
    <property type="term" value="F:ATP binding"/>
    <property type="evidence" value="ECO:0007669"/>
    <property type="project" value="UniProtKB-KW"/>
</dbReference>
<keyword evidence="11" id="KW-1185">Reference proteome</keyword>
<evidence type="ECO:0000256" key="2">
    <source>
        <dbReference type="ARBA" id="ARBA00022605"/>
    </source>
</evidence>
<evidence type="ECO:0000256" key="5">
    <source>
        <dbReference type="ARBA" id="ARBA00022741"/>
    </source>
</evidence>
<dbReference type="HOGENOM" id="CLU_025400_2_0_12"/>
<evidence type="ECO:0000256" key="6">
    <source>
        <dbReference type="ARBA" id="ARBA00022777"/>
    </source>
</evidence>
<dbReference type="PIRSF" id="PIRSF000729">
    <property type="entry name" value="GK"/>
    <property type="match status" value="1"/>
</dbReference>
<comment type="similarity">
    <text evidence="8">Belongs to the glutamate 5-kinase family.</text>
</comment>
<sequence>MRDALRKANRIVVKIGTNLLARDGGLDVEAMGRFCDQVASLLQAGKQVLLVSSGAIGMGAMELGIESRVTEIRMRQACAAIGQPLLMHQYRECFADHGVTIAQVLITRYVLNNRRTYLNLQASVETLLSLNVVPIFNENDSIAVDEINLAFGDNDRLSAMVASKIDADLLIILTDIDGLYDGDPKNDPHARRIAVVPKITDEVFSWAGTPGSTFSTGGMKTKLLAAEIAASAGCSIVLAHGNEKNVLPRICEGEDIGTLFLAGKRLSARNRWILNSAPRGTIWIDEGAVSALRRHKSLLPPGIVGVEGFFDSGEVVAINDIAKAVTAFDSEELRKLMGHHTADITSIIGSKRRDEVSLPEDIVFLD</sequence>
<dbReference type="InterPro" id="IPR005715">
    <property type="entry name" value="Glu_5kinase/COase_Synthase"/>
</dbReference>
<dbReference type="InterPro" id="IPR001048">
    <property type="entry name" value="Asp/Glu/Uridylate_kinase"/>
</dbReference>
<dbReference type="Gene3D" id="2.30.130.10">
    <property type="entry name" value="PUA domain"/>
    <property type="match status" value="1"/>
</dbReference>
<dbReference type="EC" id="2.7.2.11" evidence="8"/>
<name>E1R3R6_SEDSS</name>
<evidence type="ECO:0000256" key="7">
    <source>
        <dbReference type="ARBA" id="ARBA00022840"/>
    </source>
</evidence>
<comment type="subcellular location">
    <subcellularLocation>
        <location evidence="8">Cytoplasm</location>
    </subcellularLocation>
</comment>
<dbReference type="AlphaFoldDB" id="E1R3R6"/>
<dbReference type="Gene3D" id="3.40.1160.10">
    <property type="entry name" value="Acetylglutamate kinase-like"/>
    <property type="match status" value="1"/>
</dbReference>
<dbReference type="InterPro" id="IPR036393">
    <property type="entry name" value="AceGlu_kinase-like_sf"/>
</dbReference>
<dbReference type="PROSITE" id="PS50890">
    <property type="entry name" value="PUA"/>
    <property type="match status" value="1"/>
</dbReference>
<dbReference type="GO" id="GO:0003723">
    <property type="term" value="F:RNA binding"/>
    <property type="evidence" value="ECO:0007669"/>
    <property type="project" value="InterPro"/>
</dbReference>
<dbReference type="InterPro" id="IPR001057">
    <property type="entry name" value="Glu/AcGlu_kinase"/>
</dbReference>
<dbReference type="CDD" id="cd21157">
    <property type="entry name" value="PUA_G5K"/>
    <property type="match status" value="1"/>
</dbReference>
<dbReference type="Pfam" id="PF00696">
    <property type="entry name" value="AA_kinase"/>
    <property type="match status" value="1"/>
</dbReference>
<comment type="catalytic activity">
    <reaction evidence="8">
        <text>L-glutamate + ATP = L-glutamyl 5-phosphate + ADP</text>
        <dbReference type="Rhea" id="RHEA:14877"/>
        <dbReference type="ChEBI" id="CHEBI:29985"/>
        <dbReference type="ChEBI" id="CHEBI:30616"/>
        <dbReference type="ChEBI" id="CHEBI:58274"/>
        <dbReference type="ChEBI" id="CHEBI:456216"/>
        <dbReference type="EC" id="2.7.2.11"/>
    </reaction>
</comment>
<keyword evidence="4 8" id="KW-0808">Transferase</keyword>
<dbReference type="PRINTS" id="PR00474">
    <property type="entry name" value="GLU5KINASE"/>
</dbReference>
<dbReference type="Proteomes" id="UP000002318">
    <property type="component" value="Chromosome"/>
</dbReference>
<proteinExistence type="inferred from homology"/>
<feature type="binding site" evidence="8">
    <location>
        <begin position="216"/>
        <end position="222"/>
    </location>
    <ligand>
        <name>ATP</name>
        <dbReference type="ChEBI" id="CHEBI:30616"/>
    </ligand>
</feature>
<dbReference type="PROSITE" id="PS00902">
    <property type="entry name" value="GLUTAMATE_5_KINASE"/>
    <property type="match status" value="1"/>
</dbReference>
<feature type="binding site" evidence="8">
    <location>
        <begin position="174"/>
        <end position="175"/>
    </location>
    <ligand>
        <name>ATP</name>
        <dbReference type="ChEBI" id="CHEBI:30616"/>
    </ligand>
</feature>
<keyword evidence="5 8" id="KW-0547">Nucleotide-binding</keyword>